<name>A0ABU2S4A6_9ACTN</name>
<gene>
    <name evidence="6" type="primary">aztA</name>
    <name evidence="6" type="ORF">RM779_14645</name>
</gene>
<dbReference type="EMBL" id="JAVREV010000007">
    <property type="protein sequence ID" value="MDT0443818.1"/>
    <property type="molecule type" value="Genomic_DNA"/>
</dbReference>
<comment type="similarity">
    <text evidence="1">Belongs to the ABC transporter superfamily.</text>
</comment>
<comment type="caution">
    <text evidence="6">The sequence shown here is derived from an EMBL/GenBank/DDBJ whole genome shotgun (WGS) entry which is preliminary data.</text>
</comment>
<evidence type="ECO:0000256" key="2">
    <source>
        <dbReference type="ARBA" id="ARBA00022448"/>
    </source>
</evidence>
<dbReference type="InterPro" id="IPR027417">
    <property type="entry name" value="P-loop_NTPase"/>
</dbReference>
<dbReference type="Proteomes" id="UP001183615">
    <property type="component" value="Unassembled WGS sequence"/>
</dbReference>
<dbReference type="InterPro" id="IPR047748">
    <property type="entry name" value="AztA-like"/>
</dbReference>
<protein>
    <submittedName>
        <fullName evidence="6">Zinc ABC transporter ATP-binding protein AztA</fullName>
    </submittedName>
</protein>
<keyword evidence="2" id="KW-0813">Transport</keyword>
<dbReference type="InterPro" id="IPR050153">
    <property type="entry name" value="Metal_Ion_Import_ABC"/>
</dbReference>
<sequence length="247" mass="26051">MNNAEPDGIAVRGVSAGYSRRTVLHDVTAHLPRSGVTSLVGPNGAGKSTLLAVLAGVLEPVSGAIEGRGPRRPAFVMQRSAVPDALPLTVREAVRMGRWADLGLWRRPSGEDRALVEECMERLGVLDLAGRQLGSLSGGQRQRTLVAQGLAQRPDLLLLDEPTAGLDQEARGRIADVLDGAGREGMTVVHATHDLDLALRAEHCLLLGNGRLTAQGAPGEVLTSEALRQVWNVPEPAHPGPPSPTGR</sequence>
<dbReference type="PANTHER" id="PTHR42734:SF5">
    <property type="entry name" value="IRON TRANSPORT SYSTEM ATP-BINDING PROTEIN HI_0361-RELATED"/>
    <property type="match status" value="1"/>
</dbReference>
<dbReference type="NCBIfam" id="NF040873">
    <property type="entry name" value="AztA"/>
    <property type="match status" value="1"/>
</dbReference>
<dbReference type="PANTHER" id="PTHR42734">
    <property type="entry name" value="METAL TRANSPORT SYSTEM ATP-BINDING PROTEIN TM_0124-RELATED"/>
    <property type="match status" value="1"/>
</dbReference>
<dbReference type="InterPro" id="IPR003439">
    <property type="entry name" value="ABC_transporter-like_ATP-bd"/>
</dbReference>
<feature type="domain" description="ABC transporter" evidence="5">
    <location>
        <begin position="9"/>
        <end position="234"/>
    </location>
</feature>
<keyword evidence="7" id="KW-1185">Reference proteome</keyword>
<keyword evidence="3" id="KW-0547">Nucleotide-binding</keyword>
<evidence type="ECO:0000256" key="4">
    <source>
        <dbReference type="ARBA" id="ARBA00022840"/>
    </source>
</evidence>
<reference evidence="7" key="1">
    <citation type="submission" date="2023-07" db="EMBL/GenBank/DDBJ databases">
        <title>30 novel species of actinomycetes from the DSMZ collection.</title>
        <authorList>
            <person name="Nouioui I."/>
        </authorList>
    </citation>
    <scope>NUCLEOTIDE SEQUENCE [LARGE SCALE GENOMIC DNA]</scope>
    <source>
        <strain evidence="7">DSM 41886</strain>
    </source>
</reference>
<dbReference type="Gene3D" id="3.40.50.300">
    <property type="entry name" value="P-loop containing nucleotide triphosphate hydrolases"/>
    <property type="match status" value="1"/>
</dbReference>
<evidence type="ECO:0000259" key="5">
    <source>
        <dbReference type="PROSITE" id="PS50893"/>
    </source>
</evidence>
<evidence type="ECO:0000313" key="6">
    <source>
        <dbReference type="EMBL" id="MDT0443818.1"/>
    </source>
</evidence>
<dbReference type="Pfam" id="PF00005">
    <property type="entry name" value="ABC_tran"/>
    <property type="match status" value="1"/>
</dbReference>
<dbReference type="RefSeq" id="WP_311618123.1">
    <property type="nucleotide sequence ID" value="NZ_JAVREV010000007.1"/>
</dbReference>
<evidence type="ECO:0000256" key="3">
    <source>
        <dbReference type="ARBA" id="ARBA00022741"/>
    </source>
</evidence>
<evidence type="ECO:0000313" key="7">
    <source>
        <dbReference type="Proteomes" id="UP001183615"/>
    </source>
</evidence>
<accession>A0ABU2S4A6</accession>
<dbReference type="PROSITE" id="PS50893">
    <property type="entry name" value="ABC_TRANSPORTER_2"/>
    <property type="match status" value="1"/>
</dbReference>
<dbReference type="InterPro" id="IPR003593">
    <property type="entry name" value="AAA+_ATPase"/>
</dbReference>
<dbReference type="SMART" id="SM00382">
    <property type="entry name" value="AAA"/>
    <property type="match status" value="1"/>
</dbReference>
<organism evidence="6 7">
    <name type="scientific">Streptomyces johnsoniae</name>
    <dbReference type="NCBI Taxonomy" id="3075532"/>
    <lineage>
        <taxon>Bacteria</taxon>
        <taxon>Bacillati</taxon>
        <taxon>Actinomycetota</taxon>
        <taxon>Actinomycetes</taxon>
        <taxon>Kitasatosporales</taxon>
        <taxon>Streptomycetaceae</taxon>
        <taxon>Streptomyces</taxon>
    </lineage>
</organism>
<dbReference type="GO" id="GO:0005524">
    <property type="term" value="F:ATP binding"/>
    <property type="evidence" value="ECO:0007669"/>
    <property type="project" value="UniProtKB-KW"/>
</dbReference>
<dbReference type="SUPFAM" id="SSF52540">
    <property type="entry name" value="P-loop containing nucleoside triphosphate hydrolases"/>
    <property type="match status" value="1"/>
</dbReference>
<proteinExistence type="inferred from homology"/>
<evidence type="ECO:0000256" key="1">
    <source>
        <dbReference type="ARBA" id="ARBA00005417"/>
    </source>
</evidence>
<keyword evidence="4 6" id="KW-0067">ATP-binding</keyword>